<dbReference type="InterPro" id="IPR036412">
    <property type="entry name" value="HAD-like_sf"/>
</dbReference>
<gene>
    <name evidence="4" type="ORF">E0L32_004719</name>
</gene>
<comment type="subcellular location">
    <subcellularLocation>
        <location evidence="1">Mitochondrion inner membrane</location>
        <topology evidence="1">Single-pass membrane protein</topology>
    </subcellularLocation>
</comment>
<comment type="function">
    <text evidence="1">Essential component of the TIM23 complex, a complex that mediates the translocation of transit peptide-containing proteins across the mitochondrial inner membrane.</text>
</comment>
<feature type="compositionally biased region" description="Gly residues" evidence="2">
    <location>
        <begin position="75"/>
        <end position="86"/>
    </location>
</feature>
<keyword evidence="5" id="KW-1185">Reference proteome</keyword>
<keyword evidence="1" id="KW-0496">Mitochondrion</keyword>
<evidence type="ECO:0000259" key="3">
    <source>
        <dbReference type="PROSITE" id="PS50969"/>
    </source>
</evidence>
<dbReference type="GO" id="GO:0005744">
    <property type="term" value="C:TIM23 mitochondrial import inner membrane translocase complex"/>
    <property type="evidence" value="ECO:0007669"/>
    <property type="project" value="UniProtKB-UniRule"/>
</dbReference>
<comment type="subunit">
    <text evidence="1">Component of the TIM23 complex.</text>
</comment>
<dbReference type="AlphaFoldDB" id="A0A507BDY9"/>
<dbReference type="RefSeq" id="XP_030996872.1">
    <property type="nucleotide sequence ID" value="XM_031139161.1"/>
</dbReference>
<dbReference type="GeneID" id="41972166"/>
<organism evidence="4 5">
    <name type="scientific">Thyridium curvatum</name>
    <dbReference type="NCBI Taxonomy" id="1093900"/>
    <lineage>
        <taxon>Eukaryota</taxon>
        <taxon>Fungi</taxon>
        <taxon>Dikarya</taxon>
        <taxon>Ascomycota</taxon>
        <taxon>Pezizomycotina</taxon>
        <taxon>Sordariomycetes</taxon>
        <taxon>Sordariomycetidae</taxon>
        <taxon>Thyridiales</taxon>
        <taxon>Thyridiaceae</taxon>
        <taxon>Thyridium</taxon>
    </lineage>
</organism>
<dbReference type="InParanoid" id="A0A507BDY9"/>
<dbReference type="Gene3D" id="3.40.50.1000">
    <property type="entry name" value="HAD superfamily/HAD-like"/>
    <property type="match status" value="1"/>
</dbReference>
<dbReference type="Proteomes" id="UP000319257">
    <property type="component" value="Unassembled WGS sequence"/>
</dbReference>
<evidence type="ECO:0000313" key="4">
    <source>
        <dbReference type="EMBL" id="TPX15161.1"/>
    </source>
</evidence>
<keyword evidence="1" id="KW-0653">Protein transport</keyword>
<dbReference type="FunFam" id="3.40.50.1000:FF:000228">
    <property type="entry name" value="NIF domain protein"/>
    <property type="match status" value="1"/>
</dbReference>
<dbReference type="PROSITE" id="PS50969">
    <property type="entry name" value="FCP1"/>
    <property type="match status" value="1"/>
</dbReference>
<keyword evidence="1" id="KW-0811">Translocation</keyword>
<keyword evidence="1" id="KW-0809">Transit peptide</keyword>
<dbReference type="InterPro" id="IPR004274">
    <property type="entry name" value="FCP1_dom"/>
</dbReference>
<dbReference type="EMBL" id="SKBQ01000023">
    <property type="protein sequence ID" value="TPX15161.1"/>
    <property type="molecule type" value="Genomic_DNA"/>
</dbReference>
<dbReference type="Pfam" id="PF03031">
    <property type="entry name" value="NIF"/>
    <property type="match status" value="1"/>
</dbReference>
<feature type="region of interest" description="Disordered" evidence="2">
    <location>
        <begin position="41"/>
        <end position="106"/>
    </location>
</feature>
<dbReference type="SMART" id="SM00577">
    <property type="entry name" value="CPDc"/>
    <property type="match status" value="1"/>
</dbReference>
<evidence type="ECO:0000256" key="2">
    <source>
        <dbReference type="SAM" id="MobiDB-lite"/>
    </source>
</evidence>
<keyword evidence="1" id="KW-0813">Transport</keyword>
<evidence type="ECO:0000256" key="1">
    <source>
        <dbReference type="RuleBase" id="RU365079"/>
    </source>
</evidence>
<dbReference type="InterPro" id="IPR023214">
    <property type="entry name" value="HAD_sf"/>
</dbReference>
<proteinExistence type="inferred from homology"/>
<dbReference type="PANTHER" id="PTHR12210">
    <property type="entry name" value="DULLARD PROTEIN PHOSPHATASE"/>
    <property type="match status" value="1"/>
</dbReference>
<feature type="compositionally biased region" description="Polar residues" evidence="2">
    <location>
        <begin position="191"/>
        <end position="210"/>
    </location>
</feature>
<reference evidence="4 5" key="1">
    <citation type="submission" date="2019-06" db="EMBL/GenBank/DDBJ databases">
        <title>Draft genome sequence of the filamentous fungus Phialemoniopsis curvata isolated from diesel fuel.</title>
        <authorList>
            <person name="Varaljay V.A."/>
            <person name="Lyon W.J."/>
            <person name="Crouch A.L."/>
            <person name="Drake C.E."/>
            <person name="Hollomon J.M."/>
            <person name="Nadeau L.J."/>
            <person name="Nunn H.S."/>
            <person name="Stevenson B.S."/>
            <person name="Bojanowski C.L."/>
            <person name="Crookes-Goodson W.J."/>
        </authorList>
    </citation>
    <scope>NUCLEOTIDE SEQUENCE [LARGE SCALE GENOMIC DNA]</scope>
    <source>
        <strain evidence="4 5">D216</strain>
    </source>
</reference>
<accession>A0A507BDY9</accession>
<protein>
    <recommendedName>
        <fullName evidence="1">Mitochondrial import inner membrane translocase subunit TIM50</fullName>
    </recommendedName>
</protein>
<feature type="compositionally biased region" description="Low complexity" evidence="2">
    <location>
        <begin position="45"/>
        <end position="61"/>
    </location>
</feature>
<feature type="region of interest" description="Disordered" evidence="2">
    <location>
        <begin position="182"/>
        <end position="234"/>
    </location>
</feature>
<dbReference type="OrthoDB" id="1711508at2759"/>
<dbReference type="InterPro" id="IPR050365">
    <property type="entry name" value="TIM50"/>
</dbReference>
<dbReference type="GO" id="GO:0015031">
    <property type="term" value="P:protein transport"/>
    <property type="evidence" value="ECO:0007669"/>
    <property type="project" value="UniProtKB-KW"/>
</dbReference>
<name>A0A507BDY9_9PEZI</name>
<dbReference type="STRING" id="1093900.A0A507BDY9"/>
<evidence type="ECO:0000313" key="5">
    <source>
        <dbReference type="Proteomes" id="UP000319257"/>
    </source>
</evidence>
<dbReference type="SUPFAM" id="SSF56784">
    <property type="entry name" value="HAD-like"/>
    <property type="match status" value="1"/>
</dbReference>
<feature type="domain" description="FCP1 homology" evidence="3">
    <location>
        <begin position="250"/>
        <end position="421"/>
    </location>
</feature>
<sequence length="449" mass="49460">MQLKIAPKRVLRTSIASRLLSSAIPDLTLSRPQRHQRLAETVTIQPSQSFASQPFQRSQRSGMAKGKRRKPRGPSVGGAGQRGSGSSGSAALPSQMPGNKELPSTAAWQDPTFHENLMASQPLMPGPMPLLPQFNIGQTMPMIPFMPMFSGAMPGPMLYNQSTPLVPDFTPFQQGPAPLMQQQQLPLRPQSATQLPSNGSTPNADQAPSSKKNKILTRDAIVPPSKESGGVPDPSPSYLARASFLPQRTPASKPLLVVIDLNGTLLHRPNRASPSKFVARPHAAAFLSYCIRTFWVVIWSSARPANVRSMCARLIPEPELSGRVVAVWGRDRFGLSADDFNRRVQCYKRLTRVWEDDVVARSHPAYAQGGRWTQGNTVLVDDSIEKARSEPHNLLQIPEFAGDVNEKPEILPQVHDYLNELCFQSDVSTYIRKYPYKPGPEGWTPETPP</sequence>
<comment type="caution">
    <text evidence="4">The sequence shown here is derived from an EMBL/GenBank/DDBJ whole genome shotgun (WGS) entry which is preliminary data.</text>
</comment>
<comment type="similarity">
    <text evidence="1">Belongs to the TIM50 family.</text>
</comment>